<dbReference type="SUPFAM" id="SSF81383">
    <property type="entry name" value="F-box domain"/>
    <property type="match status" value="1"/>
</dbReference>
<organism evidence="1 2">
    <name type="scientific">Knufia fluminis</name>
    <dbReference type="NCBI Taxonomy" id="191047"/>
    <lineage>
        <taxon>Eukaryota</taxon>
        <taxon>Fungi</taxon>
        <taxon>Dikarya</taxon>
        <taxon>Ascomycota</taxon>
        <taxon>Pezizomycotina</taxon>
        <taxon>Eurotiomycetes</taxon>
        <taxon>Chaetothyriomycetidae</taxon>
        <taxon>Chaetothyriales</taxon>
        <taxon>Trichomeriaceae</taxon>
        <taxon>Knufia</taxon>
    </lineage>
</organism>
<evidence type="ECO:0000313" key="2">
    <source>
        <dbReference type="Proteomes" id="UP001316803"/>
    </source>
</evidence>
<reference evidence="1 2" key="1">
    <citation type="submission" date="2022-12" db="EMBL/GenBank/DDBJ databases">
        <title>Genomic features and morphological characterization of a novel Knufia sp. strain isolated from spacecraft assembly facility.</title>
        <authorList>
            <person name="Teixeira M."/>
            <person name="Chander A.M."/>
            <person name="Stajich J.E."/>
            <person name="Venkateswaran K."/>
        </authorList>
    </citation>
    <scope>NUCLEOTIDE SEQUENCE [LARGE SCALE GENOMIC DNA]</scope>
    <source>
        <strain evidence="1 2">FJI-L2-BK-P2</strain>
    </source>
</reference>
<dbReference type="InterPro" id="IPR036047">
    <property type="entry name" value="F-box-like_dom_sf"/>
</dbReference>
<dbReference type="EMBL" id="JAKLMC020000005">
    <property type="protein sequence ID" value="KAK5956266.1"/>
    <property type="molecule type" value="Genomic_DNA"/>
</dbReference>
<evidence type="ECO:0008006" key="3">
    <source>
        <dbReference type="Google" id="ProtNLM"/>
    </source>
</evidence>
<proteinExistence type="predicted"/>
<gene>
    <name evidence="1" type="ORF">OHC33_002842</name>
</gene>
<evidence type="ECO:0000313" key="1">
    <source>
        <dbReference type="EMBL" id="KAK5956266.1"/>
    </source>
</evidence>
<dbReference type="AlphaFoldDB" id="A0AAN8EY21"/>
<dbReference type="CDD" id="cd09917">
    <property type="entry name" value="F-box_SF"/>
    <property type="match status" value="1"/>
</dbReference>
<protein>
    <recommendedName>
        <fullName evidence="3">F-box domain-containing protein</fullName>
    </recommendedName>
</protein>
<accession>A0AAN8EY21</accession>
<name>A0AAN8EY21_9EURO</name>
<comment type="caution">
    <text evidence="1">The sequence shown here is derived from an EMBL/GenBank/DDBJ whole genome shotgun (WGS) entry which is preliminary data.</text>
</comment>
<keyword evidence="2" id="KW-1185">Reference proteome</keyword>
<sequence>MAVKRETSEEIPVTMVPTTVPPPPPFITFPTGMLNDAYKANNNLLRVILLRMPREIQLSIFEHPVLTTADRVCLALTCKTFTRAISSNPKLLALPEKLKHGEEAGVRECFLENEPLEDDATEGEIDHWVAHRKKLDHEHRNRVDEAEITSLFNRLGEGWNLSPTRFCHSCHKFVSIELSYWDERDVFFTYRSNSNLAKAWRRGHCQCGGYIEYGEDARNYVNEWIKPGSNKTKCLRKDRDE</sequence>
<dbReference type="Proteomes" id="UP001316803">
    <property type="component" value="Unassembled WGS sequence"/>
</dbReference>